<keyword evidence="10" id="KW-1185">Reference proteome</keyword>
<feature type="domain" description="Major facilitator superfamily (MFS) profile" evidence="8">
    <location>
        <begin position="60"/>
        <end position="476"/>
    </location>
</feature>
<evidence type="ECO:0000256" key="6">
    <source>
        <dbReference type="SAM" id="MobiDB-lite"/>
    </source>
</evidence>
<feature type="transmembrane region" description="Helical" evidence="7">
    <location>
        <begin position="189"/>
        <end position="207"/>
    </location>
</feature>
<proteinExistence type="predicted"/>
<feature type="transmembrane region" description="Helical" evidence="7">
    <location>
        <begin position="130"/>
        <end position="148"/>
    </location>
</feature>
<accession>A0A4T0FN40</accession>
<keyword evidence="5 7" id="KW-0472">Membrane</keyword>
<comment type="caution">
    <text evidence="9">The sequence shown here is derived from an EMBL/GenBank/DDBJ whole genome shotgun (WGS) entry which is preliminary data.</text>
</comment>
<feature type="transmembrane region" description="Helical" evidence="7">
    <location>
        <begin position="417"/>
        <end position="436"/>
    </location>
</feature>
<evidence type="ECO:0000256" key="7">
    <source>
        <dbReference type="SAM" id="Phobius"/>
    </source>
</evidence>
<dbReference type="Pfam" id="PF07690">
    <property type="entry name" value="MFS_1"/>
    <property type="match status" value="1"/>
</dbReference>
<evidence type="ECO:0000256" key="4">
    <source>
        <dbReference type="ARBA" id="ARBA00022989"/>
    </source>
</evidence>
<evidence type="ECO:0000256" key="1">
    <source>
        <dbReference type="ARBA" id="ARBA00004141"/>
    </source>
</evidence>
<feature type="transmembrane region" description="Helical" evidence="7">
    <location>
        <begin position="448"/>
        <end position="469"/>
    </location>
</feature>
<dbReference type="EMBL" id="SPNW01000041">
    <property type="protein sequence ID" value="TIA88206.1"/>
    <property type="molecule type" value="Genomic_DNA"/>
</dbReference>
<feature type="transmembrane region" description="Helical" evidence="7">
    <location>
        <begin position="154"/>
        <end position="177"/>
    </location>
</feature>
<dbReference type="InterPro" id="IPR020846">
    <property type="entry name" value="MFS_dom"/>
</dbReference>
<dbReference type="Proteomes" id="UP000310189">
    <property type="component" value="Unassembled WGS sequence"/>
</dbReference>
<evidence type="ECO:0000259" key="8">
    <source>
        <dbReference type="PROSITE" id="PS50850"/>
    </source>
</evidence>
<dbReference type="PANTHER" id="PTHR43791">
    <property type="entry name" value="PERMEASE-RELATED"/>
    <property type="match status" value="1"/>
</dbReference>
<dbReference type="FunFam" id="1.20.1250.20:FF:000057">
    <property type="entry name" value="MFS general substrate transporter"/>
    <property type="match status" value="1"/>
</dbReference>
<feature type="region of interest" description="Disordered" evidence="6">
    <location>
        <begin position="1"/>
        <end position="46"/>
    </location>
</feature>
<feature type="transmembrane region" description="Helical" evidence="7">
    <location>
        <begin position="56"/>
        <end position="77"/>
    </location>
</feature>
<evidence type="ECO:0000256" key="3">
    <source>
        <dbReference type="ARBA" id="ARBA00022692"/>
    </source>
</evidence>
<feature type="transmembrane region" description="Helical" evidence="7">
    <location>
        <begin position="384"/>
        <end position="405"/>
    </location>
</feature>
<feature type="transmembrane region" description="Helical" evidence="7">
    <location>
        <begin position="97"/>
        <end position="118"/>
    </location>
</feature>
<dbReference type="GO" id="GO:0022857">
    <property type="term" value="F:transmembrane transporter activity"/>
    <property type="evidence" value="ECO:0007669"/>
    <property type="project" value="InterPro"/>
</dbReference>
<feature type="transmembrane region" description="Helical" evidence="7">
    <location>
        <begin position="219"/>
        <end position="242"/>
    </location>
</feature>
<dbReference type="OrthoDB" id="9971669at2759"/>
<evidence type="ECO:0000256" key="2">
    <source>
        <dbReference type="ARBA" id="ARBA00022448"/>
    </source>
</evidence>
<name>A0A4T0FN40_9BASI</name>
<keyword evidence="2" id="KW-0813">Transport</keyword>
<dbReference type="SUPFAM" id="SSF103473">
    <property type="entry name" value="MFS general substrate transporter"/>
    <property type="match status" value="1"/>
</dbReference>
<dbReference type="Gene3D" id="1.20.1250.20">
    <property type="entry name" value="MFS general substrate transporter like domains"/>
    <property type="match status" value="2"/>
</dbReference>
<evidence type="ECO:0000313" key="9">
    <source>
        <dbReference type="EMBL" id="TIA88206.1"/>
    </source>
</evidence>
<organism evidence="9 10">
    <name type="scientific">Wallemia hederae</name>
    <dbReference type="NCBI Taxonomy" id="1540922"/>
    <lineage>
        <taxon>Eukaryota</taxon>
        <taxon>Fungi</taxon>
        <taxon>Dikarya</taxon>
        <taxon>Basidiomycota</taxon>
        <taxon>Wallemiomycotina</taxon>
        <taxon>Wallemiomycetes</taxon>
        <taxon>Wallemiales</taxon>
        <taxon>Wallemiaceae</taxon>
        <taxon>Wallemia</taxon>
    </lineage>
</organism>
<dbReference type="PANTHER" id="PTHR43791:SF36">
    <property type="entry name" value="TRANSPORTER, PUTATIVE (AFU_ORTHOLOGUE AFUA_6G08340)-RELATED"/>
    <property type="match status" value="1"/>
</dbReference>
<feature type="transmembrane region" description="Helical" evidence="7">
    <location>
        <begin position="333"/>
        <end position="350"/>
    </location>
</feature>
<dbReference type="InterPro" id="IPR036259">
    <property type="entry name" value="MFS_trans_sf"/>
</dbReference>
<feature type="transmembrane region" description="Helical" evidence="7">
    <location>
        <begin position="293"/>
        <end position="313"/>
    </location>
</feature>
<feature type="compositionally biased region" description="Basic and acidic residues" evidence="6">
    <location>
        <begin position="10"/>
        <end position="38"/>
    </location>
</feature>
<gene>
    <name evidence="9" type="ORF">E3P99_02748</name>
</gene>
<evidence type="ECO:0000256" key="5">
    <source>
        <dbReference type="ARBA" id="ARBA00023136"/>
    </source>
</evidence>
<dbReference type="PROSITE" id="PS50850">
    <property type="entry name" value="MFS"/>
    <property type="match status" value="1"/>
</dbReference>
<protein>
    <recommendedName>
        <fullName evidence="8">Major facilitator superfamily (MFS) profile domain-containing protein</fullName>
    </recommendedName>
</protein>
<dbReference type="FunFam" id="1.20.1250.20:FF:000013">
    <property type="entry name" value="MFS general substrate transporter"/>
    <property type="match status" value="1"/>
</dbReference>
<dbReference type="GO" id="GO:0016020">
    <property type="term" value="C:membrane"/>
    <property type="evidence" value="ECO:0007669"/>
    <property type="project" value="UniProtKB-SubCell"/>
</dbReference>
<dbReference type="AlphaFoldDB" id="A0A4T0FN40"/>
<dbReference type="InterPro" id="IPR011701">
    <property type="entry name" value="MFS"/>
</dbReference>
<feature type="transmembrane region" description="Helical" evidence="7">
    <location>
        <begin position="357"/>
        <end position="378"/>
    </location>
</feature>
<evidence type="ECO:0000313" key="10">
    <source>
        <dbReference type="Proteomes" id="UP000310189"/>
    </source>
</evidence>
<comment type="subcellular location">
    <subcellularLocation>
        <location evidence="1">Membrane</location>
        <topology evidence="1">Multi-pass membrane protein</topology>
    </subcellularLocation>
</comment>
<reference evidence="9 10" key="1">
    <citation type="submission" date="2019-03" db="EMBL/GenBank/DDBJ databases">
        <title>Sequencing 23 genomes of Wallemia ichthyophaga.</title>
        <authorList>
            <person name="Gostincar C."/>
        </authorList>
    </citation>
    <scope>NUCLEOTIDE SEQUENCE [LARGE SCALE GENOMIC DNA]</scope>
    <source>
        <strain evidence="9 10">EXF-5753</strain>
    </source>
</reference>
<sequence>MSSASISTRADGDGDIEKTSDKQSQRDMEPNIADKESQRSSSESPKQLRKTLLRRIDLHVVGILALIYAVNFLDRVAIGQAKLEGMLEDIGISDHQFQIALTVFFVSYITSEVPWNIATKRFGPQWTIPAMALTWSVVCTLTGIVQNYSGLLAVRWFLGLGEGGIFPGMIFFLSAWYPRDKLAFRISTVYAASQFAAAFGGIFSYALARMDGVGGLSGWRWIISIIEGLLSFVVALAAILCIQDFPQKSKLLSDDERTVWFDYLQEKEGVVEHKDIPFTRQQVTSVLTSVRTYMFVVINFCNGSLFYALATWIPTIVNSLGDFDAAVSHLLTAPIYVFGIIATFVAAWLSDHFMRRGVFCIIGFVISGIGFIIMLSVNNEGGKLFSLFLMVSGTNICNAGLLSWFGANYAPLYKRAFAVGLIVMLGNIGGLVSSFIYPASDAPKFIPGHSYCLALAVVGCAMSAALRYAMKRENTRRDSLPDCDKALAELTELEVALLGDKHPRFRYII</sequence>
<keyword evidence="3 7" id="KW-0812">Transmembrane</keyword>
<keyword evidence="4 7" id="KW-1133">Transmembrane helix</keyword>